<dbReference type="AlphaFoldDB" id="A0A380T9F2"/>
<evidence type="ECO:0000259" key="2">
    <source>
        <dbReference type="Pfam" id="PF03781"/>
    </source>
</evidence>
<sequence length="298" mass="32359">MVRIGGGDFAMGARPLHSEEGPPRRTRVEAFWIDETEVTNRDFARFVAATGYVTLAERPLDPKAYPGVAAELLKPSGLVFVGAKHSEAGPTAWWAVIPGADWRHPQGPESSIEGRDMWPVVQIAWADAMAYAKWLGRDLPTEAEWEYAARGGLEDATYVWGDKPPDEKPQANVWQGVFPVVDTGTDGYKAETAPVGCFPANGYKLHDMAGNVWEWTLDWYAPGLDPEDAAAHGPTEQQSLDPSEPGVAKHVIKGGSFLCADNYCLRYRPPARQAGPSDTGSSHIGFRTVLRGVASGAQ</sequence>
<evidence type="ECO:0000313" key="3">
    <source>
        <dbReference type="EMBL" id="SUS03367.1"/>
    </source>
</evidence>
<evidence type="ECO:0000256" key="1">
    <source>
        <dbReference type="SAM" id="MobiDB-lite"/>
    </source>
</evidence>
<name>A0A380T9F2_9ZZZZ</name>
<feature type="region of interest" description="Disordered" evidence="1">
    <location>
        <begin position="226"/>
        <end position="246"/>
    </location>
</feature>
<accession>A0A380T9F2</accession>
<keyword evidence="3" id="KW-0449">Lipoprotein</keyword>
<dbReference type="InterPro" id="IPR005532">
    <property type="entry name" value="SUMF_dom"/>
</dbReference>
<dbReference type="InterPro" id="IPR016187">
    <property type="entry name" value="CTDL_fold"/>
</dbReference>
<dbReference type="InterPro" id="IPR051043">
    <property type="entry name" value="Sulfatase_Mod_Factor_Kinase"/>
</dbReference>
<reference evidence="3" key="1">
    <citation type="submission" date="2018-07" db="EMBL/GenBank/DDBJ databases">
        <authorList>
            <person name="Quirk P.G."/>
            <person name="Krulwich T.A."/>
        </authorList>
    </citation>
    <scope>NUCLEOTIDE SEQUENCE</scope>
</reference>
<dbReference type="PANTHER" id="PTHR23150">
    <property type="entry name" value="SULFATASE MODIFYING FACTOR 1, 2"/>
    <property type="match status" value="1"/>
</dbReference>
<dbReference type="PANTHER" id="PTHR23150:SF19">
    <property type="entry name" value="FORMYLGLYCINE-GENERATING ENZYME"/>
    <property type="match status" value="1"/>
</dbReference>
<dbReference type="Gene3D" id="3.90.1580.10">
    <property type="entry name" value="paralog of FGE (formylglycine-generating enzyme)"/>
    <property type="match status" value="1"/>
</dbReference>
<feature type="domain" description="Sulfatase-modifying factor enzyme-like" evidence="2">
    <location>
        <begin position="1"/>
        <end position="289"/>
    </location>
</feature>
<dbReference type="EMBL" id="UIDG01000001">
    <property type="protein sequence ID" value="SUS03367.1"/>
    <property type="molecule type" value="Genomic_DNA"/>
</dbReference>
<protein>
    <submittedName>
        <fullName evidence="3">Gliding motility-associated lipoprotein GldK</fullName>
    </submittedName>
</protein>
<gene>
    <name evidence="3" type="ORF">DF3PB_10119</name>
</gene>
<proteinExistence type="predicted"/>
<dbReference type="GO" id="GO:0120147">
    <property type="term" value="F:formylglycine-generating oxidase activity"/>
    <property type="evidence" value="ECO:0007669"/>
    <property type="project" value="TreeGrafter"/>
</dbReference>
<dbReference type="Pfam" id="PF03781">
    <property type="entry name" value="FGE-sulfatase"/>
    <property type="match status" value="1"/>
</dbReference>
<dbReference type="SUPFAM" id="SSF56436">
    <property type="entry name" value="C-type lectin-like"/>
    <property type="match status" value="1"/>
</dbReference>
<dbReference type="InterPro" id="IPR042095">
    <property type="entry name" value="SUMF_sf"/>
</dbReference>
<organism evidence="3">
    <name type="scientific">metagenome</name>
    <dbReference type="NCBI Taxonomy" id="256318"/>
    <lineage>
        <taxon>unclassified sequences</taxon>
        <taxon>metagenomes</taxon>
    </lineage>
</organism>